<dbReference type="GO" id="GO:0005730">
    <property type="term" value="C:nucleolus"/>
    <property type="evidence" value="ECO:0007669"/>
    <property type="project" value="UniProtKB-SubCell"/>
</dbReference>
<protein>
    <recommendedName>
        <fullName evidence="3">rRNA-processing protein EFG1</fullName>
    </recommendedName>
    <alternativeName>
        <fullName evidence="4">rRNA-processing protein efg1</fullName>
    </alternativeName>
</protein>
<comment type="similarity">
    <text evidence="2">Belongs to the EFG1 family.</text>
</comment>
<dbReference type="GO" id="GO:0030688">
    <property type="term" value="C:preribosome, small subunit precursor"/>
    <property type="evidence" value="ECO:0007669"/>
    <property type="project" value="TreeGrafter"/>
</dbReference>
<dbReference type="Pfam" id="PF10153">
    <property type="entry name" value="Efg1"/>
    <property type="match status" value="1"/>
</dbReference>
<name>A0A388KBF5_CHABU</name>
<evidence type="ECO:0000256" key="1">
    <source>
        <dbReference type="ARBA" id="ARBA00004604"/>
    </source>
</evidence>
<evidence type="ECO:0000256" key="4">
    <source>
        <dbReference type="ARBA" id="ARBA00019827"/>
    </source>
</evidence>
<dbReference type="GO" id="GO:0000462">
    <property type="term" value="P:maturation of SSU-rRNA from tricistronic rRNA transcript (SSU-rRNA, 5.8S rRNA, LSU-rRNA)"/>
    <property type="evidence" value="ECO:0007669"/>
    <property type="project" value="TreeGrafter"/>
</dbReference>
<comment type="caution">
    <text evidence="9">The sequence shown here is derived from an EMBL/GenBank/DDBJ whole genome shotgun (WGS) entry which is preliminary data.</text>
</comment>
<proteinExistence type="inferred from homology"/>
<sequence>MRFAMTDQSPPHEIKVAMEKKLAELKEQLAARARNVLEQKMTLRYKRVKFLERREIERRMRRVEKQQRMLAERGEDKGEAAAELAKQMSQLKLDMEYVRFFPKSEKYVSLFKGDDSEHVVARRQALREMIRANLAAAAAEGVDLEKPKAMIKLRSAKEQSSVHYSKRNEDTSHLEKNGFNYARISTVPLVRQMCCVFRLIFPE</sequence>
<evidence type="ECO:0000256" key="3">
    <source>
        <dbReference type="ARBA" id="ARBA00018689"/>
    </source>
</evidence>
<keyword evidence="10" id="KW-1185">Reference proteome</keyword>
<dbReference type="PANTHER" id="PTHR33911">
    <property type="entry name" value="RRNA-PROCESSING PROTEIN EFG1"/>
    <property type="match status" value="1"/>
</dbReference>
<evidence type="ECO:0000256" key="2">
    <source>
        <dbReference type="ARBA" id="ARBA00006916"/>
    </source>
</evidence>
<dbReference type="OrthoDB" id="47732at2759"/>
<dbReference type="EMBL" id="BFEA01000087">
    <property type="protein sequence ID" value="GBG67388.1"/>
    <property type="molecule type" value="Genomic_DNA"/>
</dbReference>
<keyword evidence="5" id="KW-0698">rRNA processing</keyword>
<dbReference type="AlphaFoldDB" id="A0A388KBF5"/>
<feature type="coiled-coil region" evidence="8">
    <location>
        <begin position="15"/>
        <end position="73"/>
    </location>
</feature>
<dbReference type="InterPro" id="IPR050786">
    <property type="entry name" value="EFG1_rRNA-proc"/>
</dbReference>
<evidence type="ECO:0000256" key="8">
    <source>
        <dbReference type="SAM" id="Coils"/>
    </source>
</evidence>
<reference evidence="9 10" key="1">
    <citation type="journal article" date="2018" name="Cell">
        <title>The Chara Genome: Secondary Complexity and Implications for Plant Terrestrialization.</title>
        <authorList>
            <person name="Nishiyama T."/>
            <person name="Sakayama H."/>
            <person name="Vries J.D."/>
            <person name="Buschmann H."/>
            <person name="Saint-Marcoux D."/>
            <person name="Ullrich K.K."/>
            <person name="Haas F.B."/>
            <person name="Vanderstraeten L."/>
            <person name="Becker D."/>
            <person name="Lang D."/>
            <person name="Vosolsobe S."/>
            <person name="Rombauts S."/>
            <person name="Wilhelmsson P.K.I."/>
            <person name="Janitza P."/>
            <person name="Kern R."/>
            <person name="Heyl A."/>
            <person name="Rumpler F."/>
            <person name="Villalobos L.I.A.C."/>
            <person name="Clay J.M."/>
            <person name="Skokan R."/>
            <person name="Toyoda A."/>
            <person name="Suzuki Y."/>
            <person name="Kagoshima H."/>
            <person name="Schijlen E."/>
            <person name="Tajeshwar N."/>
            <person name="Catarino B."/>
            <person name="Hetherington A.J."/>
            <person name="Saltykova A."/>
            <person name="Bonnot C."/>
            <person name="Breuninger H."/>
            <person name="Symeonidi A."/>
            <person name="Radhakrishnan G.V."/>
            <person name="Van Nieuwerburgh F."/>
            <person name="Deforce D."/>
            <person name="Chang C."/>
            <person name="Karol K.G."/>
            <person name="Hedrich R."/>
            <person name="Ulvskov P."/>
            <person name="Glockner G."/>
            <person name="Delwiche C.F."/>
            <person name="Petrasek J."/>
            <person name="Van de Peer Y."/>
            <person name="Friml J."/>
            <person name="Beilby M."/>
            <person name="Dolan L."/>
            <person name="Kohara Y."/>
            <person name="Sugano S."/>
            <person name="Fujiyama A."/>
            <person name="Delaux P.-M."/>
            <person name="Quint M."/>
            <person name="TheiBen G."/>
            <person name="Hagemann M."/>
            <person name="Harholt J."/>
            <person name="Dunand C."/>
            <person name="Zachgo S."/>
            <person name="Langdale J."/>
            <person name="Maumus F."/>
            <person name="Straeten D.V.D."/>
            <person name="Gould S.B."/>
            <person name="Rensing S.A."/>
        </authorList>
    </citation>
    <scope>NUCLEOTIDE SEQUENCE [LARGE SCALE GENOMIC DNA]</scope>
    <source>
        <strain evidence="9 10">S276</strain>
    </source>
</reference>
<comment type="subcellular location">
    <subcellularLocation>
        <location evidence="1">Nucleus</location>
        <location evidence="1">Nucleolus</location>
    </subcellularLocation>
</comment>
<dbReference type="OMA" id="NAQTHES"/>
<evidence type="ECO:0000256" key="5">
    <source>
        <dbReference type="ARBA" id="ARBA00022552"/>
    </source>
</evidence>
<evidence type="ECO:0000256" key="7">
    <source>
        <dbReference type="ARBA" id="ARBA00023242"/>
    </source>
</evidence>
<dbReference type="STRING" id="69332.A0A388KBF5"/>
<dbReference type="InterPro" id="IPR019310">
    <property type="entry name" value="Efg1"/>
</dbReference>
<keyword evidence="6 8" id="KW-0175">Coiled coil</keyword>
<evidence type="ECO:0000313" key="10">
    <source>
        <dbReference type="Proteomes" id="UP000265515"/>
    </source>
</evidence>
<organism evidence="9 10">
    <name type="scientific">Chara braunii</name>
    <name type="common">Braun's stonewort</name>
    <dbReference type="NCBI Taxonomy" id="69332"/>
    <lineage>
        <taxon>Eukaryota</taxon>
        <taxon>Viridiplantae</taxon>
        <taxon>Streptophyta</taxon>
        <taxon>Charophyceae</taxon>
        <taxon>Charales</taxon>
        <taxon>Characeae</taxon>
        <taxon>Chara</taxon>
    </lineage>
</organism>
<keyword evidence="7" id="KW-0539">Nucleus</keyword>
<evidence type="ECO:0000313" key="9">
    <source>
        <dbReference type="EMBL" id="GBG67388.1"/>
    </source>
</evidence>
<dbReference type="PANTHER" id="PTHR33911:SF1">
    <property type="entry name" value="RRNA-PROCESSING PROTEIN EFG1"/>
    <property type="match status" value="1"/>
</dbReference>
<gene>
    <name evidence="9" type="ORF">CBR_g525</name>
</gene>
<dbReference type="Proteomes" id="UP000265515">
    <property type="component" value="Unassembled WGS sequence"/>
</dbReference>
<evidence type="ECO:0000256" key="6">
    <source>
        <dbReference type="ARBA" id="ARBA00023054"/>
    </source>
</evidence>
<accession>A0A388KBF5</accession>
<dbReference type="Gramene" id="GBG67388">
    <property type="protein sequence ID" value="GBG67388"/>
    <property type="gene ID" value="CBR_g525"/>
</dbReference>